<dbReference type="RefSeq" id="WP_061094646.1">
    <property type="nucleotide sequence ID" value="NZ_CP014323.1"/>
</dbReference>
<dbReference type="InterPro" id="IPR036721">
    <property type="entry name" value="RCK_C_sf"/>
</dbReference>
<dbReference type="PROSITE" id="PS51201">
    <property type="entry name" value="RCK_N"/>
    <property type="match status" value="1"/>
</dbReference>
<dbReference type="EMBL" id="CP014323">
    <property type="protein sequence ID" value="AMJ97947.1"/>
    <property type="molecule type" value="Genomic_DNA"/>
</dbReference>
<proteinExistence type="predicted"/>
<dbReference type="SUPFAM" id="SSF51735">
    <property type="entry name" value="NAD(P)-binding Rossmann-fold domains"/>
    <property type="match status" value="1"/>
</dbReference>
<evidence type="ECO:0000313" key="2">
    <source>
        <dbReference type="EMBL" id="AMJ97947.1"/>
    </source>
</evidence>
<organism evidence="2 3">
    <name type="scientific">Alteromonas macleodii</name>
    <name type="common">Pseudoalteromonas macleodii</name>
    <dbReference type="NCBI Taxonomy" id="28108"/>
    <lineage>
        <taxon>Bacteria</taxon>
        <taxon>Pseudomonadati</taxon>
        <taxon>Pseudomonadota</taxon>
        <taxon>Gammaproteobacteria</taxon>
        <taxon>Alteromonadales</taxon>
        <taxon>Alteromonadaceae</taxon>
        <taxon>Alteromonas/Salinimonas group</taxon>
        <taxon>Alteromonas</taxon>
    </lineage>
</organism>
<dbReference type="Gene3D" id="3.30.70.1450">
    <property type="entry name" value="Regulator of K+ conductance, C-terminal domain"/>
    <property type="match status" value="1"/>
</dbReference>
<sequence>MSHFSVIGLGKFGLTASLELIHMGHTVTGIDQSEKLVEQYAGEFTQCVVCDASDERALKELNLCQSEAVLVAIGEDMQASLLCTLALKNLGVANIWVKANSSAHHAILSKLGVSKIIHPEEEMGARVAQALNYPMVNDYLGIGHGVYIVDVILSDHFSSQRLKDVLSVGKGQVSCLLVKRGHQLHHNPSLDFEVTSKDTVILCGHRENLVKIAPGLVQ</sequence>
<evidence type="ECO:0000313" key="3">
    <source>
        <dbReference type="Proteomes" id="UP000063991"/>
    </source>
</evidence>
<dbReference type="GO" id="GO:0006813">
    <property type="term" value="P:potassium ion transport"/>
    <property type="evidence" value="ECO:0007669"/>
    <property type="project" value="InterPro"/>
</dbReference>
<dbReference type="Gene3D" id="3.40.50.720">
    <property type="entry name" value="NAD(P)-binding Rossmann-like Domain"/>
    <property type="match status" value="1"/>
</dbReference>
<dbReference type="SUPFAM" id="SSF116726">
    <property type="entry name" value="TrkA C-terminal domain-like"/>
    <property type="match status" value="1"/>
</dbReference>
<dbReference type="Pfam" id="PF02254">
    <property type="entry name" value="TrkA_N"/>
    <property type="match status" value="1"/>
</dbReference>
<dbReference type="PANTHER" id="PTHR43833:SF7">
    <property type="entry name" value="KTR SYSTEM POTASSIUM UPTAKE PROTEIN C"/>
    <property type="match status" value="1"/>
</dbReference>
<dbReference type="Proteomes" id="UP000063991">
    <property type="component" value="Chromosome"/>
</dbReference>
<protein>
    <submittedName>
        <fullName evidence="2">Potassium transporter TrkA</fullName>
    </submittedName>
</protein>
<feature type="domain" description="RCK N-terminal" evidence="1">
    <location>
        <begin position="1"/>
        <end position="117"/>
    </location>
</feature>
<dbReference type="InterPro" id="IPR036291">
    <property type="entry name" value="NAD(P)-bd_dom_sf"/>
</dbReference>
<accession>A0A126PY46</accession>
<evidence type="ECO:0000259" key="1">
    <source>
        <dbReference type="PROSITE" id="PS51201"/>
    </source>
</evidence>
<dbReference type="PANTHER" id="PTHR43833">
    <property type="entry name" value="POTASSIUM CHANNEL PROTEIN 2-RELATED-RELATED"/>
    <property type="match status" value="1"/>
</dbReference>
<dbReference type="InterPro" id="IPR003148">
    <property type="entry name" value="RCK_N"/>
</dbReference>
<reference evidence="2 3" key="1">
    <citation type="submission" date="2015-12" db="EMBL/GenBank/DDBJ databases">
        <authorList>
            <person name="Shamseldin A."/>
            <person name="Moawad H."/>
            <person name="Abd El-Rahim W.M."/>
            <person name="Sadowsky M.J."/>
        </authorList>
    </citation>
    <scope>NUCLEOTIDE SEQUENCE [LARGE SCALE GENOMIC DNA]</scope>
    <source>
        <strain evidence="2 3">D7</strain>
    </source>
</reference>
<dbReference type="OrthoDB" id="9776294at2"/>
<dbReference type="AlphaFoldDB" id="A0A126PY46"/>
<gene>
    <name evidence="2" type="ORF">AVL55_07095</name>
</gene>
<name>A0A126PY46_ALTMA</name>
<dbReference type="InterPro" id="IPR050721">
    <property type="entry name" value="Trk_Ktr_HKT_K-transport"/>
</dbReference>